<accession>A0AAD8MZ40</accession>
<reference evidence="1" key="1">
    <citation type="submission" date="2023-02" db="EMBL/GenBank/DDBJ databases">
        <title>Genome of toxic invasive species Heracleum sosnowskyi carries increased number of genes despite the absence of recent whole-genome duplications.</title>
        <authorList>
            <person name="Schelkunov M."/>
            <person name="Shtratnikova V."/>
            <person name="Makarenko M."/>
            <person name="Klepikova A."/>
            <person name="Omelchenko D."/>
            <person name="Novikova G."/>
            <person name="Obukhova E."/>
            <person name="Bogdanov V."/>
            <person name="Penin A."/>
            <person name="Logacheva M."/>
        </authorList>
    </citation>
    <scope>NUCLEOTIDE SEQUENCE</scope>
    <source>
        <strain evidence="1">Hsosn_3</strain>
        <tissue evidence="1">Leaf</tissue>
    </source>
</reference>
<dbReference type="Proteomes" id="UP001237642">
    <property type="component" value="Unassembled WGS sequence"/>
</dbReference>
<sequence>MVDDGPLSSLPKEDFIKVNVLRVFSEEPLENGNTSGIGIIFRNDRGTIIRIKEINRLATYLAEHGACTWDRMVELEAPFGRGKEIWYKDTGLGPIGPKFETLRELDLAVVVVNKDGGILEDEEMV</sequence>
<gene>
    <name evidence="1" type="ORF">POM88_017131</name>
</gene>
<dbReference type="AlphaFoldDB" id="A0AAD8MZ40"/>
<organism evidence="1 2">
    <name type="scientific">Heracleum sosnowskyi</name>
    <dbReference type="NCBI Taxonomy" id="360622"/>
    <lineage>
        <taxon>Eukaryota</taxon>
        <taxon>Viridiplantae</taxon>
        <taxon>Streptophyta</taxon>
        <taxon>Embryophyta</taxon>
        <taxon>Tracheophyta</taxon>
        <taxon>Spermatophyta</taxon>
        <taxon>Magnoliopsida</taxon>
        <taxon>eudicotyledons</taxon>
        <taxon>Gunneridae</taxon>
        <taxon>Pentapetalae</taxon>
        <taxon>asterids</taxon>
        <taxon>campanulids</taxon>
        <taxon>Apiales</taxon>
        <taxon>Apiaceae</taxon>
        <taxon>Apioideae</taxon>
        <taxon>apioid superclade</taxon>
        <taxon>Tordylieae</taxon>
        <taxon>Tordyliinae</taxon>
        <taxon>Heracleum</taxon>
    </lineage>
</organism>
<name>A0AAD8MZ40_9APIA</name>
<keyword evidence="2" id="KW-1185">Reference proteome</keyword>
<evidence type="ECO:0000313" key="2">
    <source>
        <dbReference type="Proteomes" id="UP001237642"/>
    </source>
</evidence>
<dbReference type="EMBL" id="JAUIZM010000004">
    <property type="protein sequence ID" value="KAK1388953.1"/>
    <property type="molecule type" value="Genomic_DNA"/>
</dbReference>
<proteinExistence type="predicted"/>
<evidence type="ECO:0000313" key="1">
    <source>
        <dbReference type="EMBL" id="KAK1388953.1"/>
    </source>
</evidence>
<comment type="caution">
    <text evidence="1">The sequence shown here is derived from an EMBL/GenBank/DDBJ whole genome shotgun (WGS) entry which is preliminary data.</text>
</comment>
<protein>
    <submittedName>
        <fullName evidence="1">Uncharacterized protein</fullName>
    </submittedName>
</protein>
<reference evidence="1" key="2">
    <citation type="submission" date="2023-05" db="EMBL/GenBank/DDBJ databases">
        <authorList>
            <person name="Schelkunov M.I."/>
        </authorList>
    </citation>
    <scope>NUCLEOTIDE SEQUENCE</scope>
    <source>
        <strain evidence="1">Hsosn_3</strain>
        <tissue evidence="1">Leaf</tissue>
    </source>
</reference>